<dbReference type="EMBL" id="VIGH01000003">
    <property type="protein sequence ID" value="TQF73380.1"/>
    <property type="molecule type" value="Genomic_DNA"/>
</dbReference>
<organism evidence="1 2">
    <name type="scientific">Rhodococcus spelaei</name>
    <dbReference type="NCBI Taxonomy" id="2546320"/>
    <lineage>
        <taxon>Bacteria</taxon>
        <taxon>Bacillati</taxon>
        <taxon>Actinomycetota</taxon>
        <taxon>Actinomycetes</taxon>
        <taxon>Mycobacteriales</taxon>
        <taxon>Nocardiaceae</taxon>
        <taxon>Rhodococcus</taxon>
    </lineage>
</organism>
<sequence>MSAPLLPTAASGSEIAALEHAVSVHPGRLPDWLPRFVVMIEYAASQGWVDGHNRRVRAHRERAGRD</sequence>
<reference evidence="1 2" key="1">
    <citation type="submission" date="2019-06" db="EMBL/GenBank/DDBJ databases">
        <title>Rhodococcus spaelei sp. nov., isolated from a cave.</title>
        <authorList>
            <person name="Lee S.D."/>
        </authorList>
    </citation>
    <scope>NUCLEOTIDE SEQUENCE [LARGE SCALE GENOMIC DNA]</scope>
    <source>
        <strain evidence="1 2">C9-5</strain>
    </source>
</reference>
<evidence type="ECO:0000313" key="1">
    <source>
        <dbReference type="EMBL" id="TQF73380.1"/>
    </source>
</evidence>
<accession>A0A541BM47</accession>
<evidence type="ECO:0000313" key="2">
    <source>
        <dbReference type="Proteomes" id="UP000316256"/>
    </source>
</evidence>
<dbReference type="OrthoDB" id="4484263at2"/>
<dbReference type="AlphaFoldDB" id="A0A541BM47"/>
<keyword evidence="2" id="KW-1185">Reference proteome</keyword>
<proteinExistence type="predicted"/>
<dbReference type="Proteomes" id="UP000316256">
    <property type="component" value="Unassembled WGS sequence"/>
</dbReference>
<protein>
    <submittedName>
        <fullName evidence="1">Uncharacterized protein</fullName>
    </submittedName>
</protein>
<dbReference type="RefSeq" id="WP_142097249.1">
    <property type="nucleotide sequence ID" value="NZ_VIGH01000003.1"/>
</dbReference>
<gene>
    <name evidence="1" type="ORF">FK531_07680</name>
</gene>
<comment type="caution">
    <text evidence="1">The sequence shown here is derived from an EMBL/GenBank/DDBJ whole genome shotgun (WGS) entry which is preliminary data.</text>
</comment>
<name>A0A541BM47_9NOCA</name>